<sequence length="887" mass="102236">MPNSKIIYFFFVLTLLSCSAEKSKKGSTPYHNTAARFNGYFYAKEEIKEIEKNILDSNPDNFNDFLYVFPTVDSTIANANQEQLDEVIKMASLAIQRHPGSSWEDDSYYLVGKARAYAEDYPNAFDTFKFVNTRSKNDEVRHKALIALMRAYTDHQEFNNAVAVNDFLGKEALSKNNQKAWFLTQAHLYQKMQDKDKVIKNLELAIPLMKRKEGKARMFFLLGQIYQDLEFDALAYQNYRNVLSTNPSYELSFYAKLNLAQVTELNKANDIKRVRKYFKKLLKDQKNVDFKDKIYYELGAFEEKQENLDAAITAYKTSVQQKSTDPRQKGYTYWALGKVYYDKIKDYHLAKAYYDSTLTAMPQTDPNYELIANRQEILGRFVRFHDMVHVSDSLISLSEKDTLGIAMVLNGILDKEDSIAAAQAKLEKKQQRKEAAQAGGGGFFGGTGDPFGDAGFGPPSLEGGKWYFYDQSQMSRGKSVFLSNWGQRPLVDNWRLASKMQKAAAPQDGEEEDEEELDEDAPLTLGEATGEGNAPSGKGGGAEAAEENMESRESRYAALWGQIPFAQSDKDLLLEQVDEGLFGLGNIYHFELFEEDNAITSFEDEIDRFKSSEYRPEALYTLYLIYQKLGDPRMQVMADDLTTNFPKTLYAKLILNPNYREESNLATEQLKMVYHEAYNWYLQDSLKQVHILVDPAIRKHPDLPFTDYLRLLRVLVDGKEYGAEKYEVELQKFIDNYPNSELNGHAVNLLEAARNFQSKEEKKKAVSFVPYFEEEHLFVLLYPNEKEFIDELPARLKTFIDEEFRYNNLNTGNLEFNKEFAMVIVSKFDNKEDALQFYTTFNGEKSPLKEVAGAKIYNFVITNDNFQIFYKNKALELYESFFIENYQ</sequence>
<dbReference type="RefSeq" id="WP_338237537.1">
    <property type="nucleotide sequence ID" value="NZ_BQKE01000001.1"/>
</dbReference>
<evidence type="ECO:0000256" key="3">
    <source>
        <dbReference type="SAM" id="MobiDB-lite"/>
    </source>
</evidence>
<accession>A0AAN4VY65</accession>
<dbReference type="EMBL" id="BQKE01000001">
    <property type="protein sequence ID" value="GJM62211.1"/>
    <property type="molecule type" value="Genomic_DNA"/>
</dbReference>
<feature type="compositionally biased region" description="Acidic residues" evidence="3">
    <location>
        <begin position="508"/>
        <end position="521"/>
    </location>
</feature>
<keyword evidence="2" id="KW-0175">Coiled coil</keyword>
<feature type="coiled-coil region" evidence="2">
    <location>
        <begin position="412"/>
        <end position="439"/>
    </location>
</feature>
<dbReference type="Proteomes" id="UP001310022">
    <property type="component" value="Unassembled WGS sequence"/>
</dbReference>
<dbReference type="PROSITE" id="PS50005">
    <property type="entry name" value="TPR"/>
    <property type="match status" value="1"/>
</dbReference>
<reference evidence="4 5" key="1">
    <citation type="submission" date="2021-12" db="EMBL/GenBank/DDBJ databases">
        <title>Genome sequencing of bacteria with rrn-lacking chromosome and rrn-plasmid.</title>
        <authorList>
            <person name="Anda M."/>
            <person name="Iwasaki W."/>
        </authorList>
    </citation>
    <scope>NUCLEOTIDE SEQUENCE [LARGE SCALE GENOMIC DNA]</scope>
    <source>
        <strain evidence="4 5">NBRC 15940</strain>
    </source>
</reference>
<protein>
    <submittedName>
        <fullName evidence="4">Gliding motility protein</fullName>
    </submittedName>
</protein>
<evidence type="ECO:0000313" key="5">
    <source>
        <dbReference type="Proteomes" id="UP001310022"/>
    </source>
</evidence>
<organism evidence="4 5">
    <name type="scientific">Persicobacter diffluens</name>
    <dbReference type="NCBI Taxonomy" id="981"/>
    <lineage>
        <taxon>Bacteria</taxon>
        <taxon>Pseudomonadati</taxon>
        <taxon>Bacteroidota</taxon>
        <taxon>Cytophagia</taxon>
        <taxon>Cytophagales</taxon>
        <taxon>Persicobacteraceae</taxon>
        <taxon>Persicobacter</taxon>
    </lineage>
</organism>
<gene>
    <name evidence="4" type="primary">sprE</name>
    <name evidence="4" type="ORF">PEDI_27630</name>
</gene>
<evidence type="ECO:0000256" key="2">
    <source>
        <dbReference type="SAM" id="Coils"/>
    </source>
</evidence>
<evidence type="ECO:0000313" key="4">
    <source>
        <dbReference type="EMBL" id="GJM62211.1"/>
    </source>
</evidence>
<evidence type="ECO:0000256" key="1">
    <source>
        <dbReference type="PROSITE-ProRule" id="PRU00339"/>
    </source>
</evidence>
<dbReference type="SUPFAM" id="SSF81901">
    <property type="entry name" value="HCP-like"/>
    <property type="match status" value="1"/>
</dbReference>
<name>A0AAN4VY65_9BACT</name>
<dbReference type="InterPro" id="IPR019734">
    <property type="entry name" value="TPR_rpt"/>
</dbReference>
<dbReference type="InterPro" id="IPR011990">
    <property type="entry name" value="TPR-like_helical_dom_sf"/>
</dbReference>
<dbReference type="PROSITE" id="PS51257">
    <property type="entry name" value="PROKAR_LIPOPROTEIN"/>
    <property type="match status" value="1"/>
</dbReference>
<dbReference type="SMART" id="SM00028">
    <property type="entry name" value="TPR"/>
    <property type="match status" value="3"/>
</dbReference>
<keyword evidence="5" id="KW-1185">Reference proteome</keyword>
<comment type="caution">
    <text evidence="4">The sequence shown here is derived from an EMBL/GenBank/DDBJ whole genome shotgun (WGS) entry which is preliminary data.</text>
</comment>
<proteinExistence type="predicted"/>
<feature type="region of interest" description="Disordered" evidence="3">
    <location>
        <begin position="499"/>
        <end position="548"/>
    </location>
</feature>
<feature type="repeat" description="TPR" evidence="1">
    <location>
        <begin position="216"/>
        <end position="249"/>
    </location>
</feature>
<dbReference type="AlphaFoldDB" id="A0AAN4VY65"/>
<dbReference type="Gene3D" id="1.25.40.10">
    <property type="entry name" value="Tetratricopeptide repeat domain"/>
    <property type="match status" value="3"/>
</dbReference>
<keyword evidence="1" id="KW-0802">TPR repeat</keyword>